<dbReference type="AlphaFoldDB" id="A0A833JFJ1"/>
<evidence type="ECO:0000313" key="4">
    <source>
        <dbReference type="Proteomes" id="UP000442694"/>
    </source>
</evidence>
<gene>
    <name evidence="3" type="ORF">GCL57_03465</name>
</gene>
<feature type="transmembrane region" description="Helical" evidence="2">
    <location>
        <begin position="77"/>
        <end position="101"/>
    </location>
</feature>
<feature type="region of interest" description="Disordered" evidence="1">
    <location>
        <begin position="717"/>
        <end position="737"/>
    </location>
</feature>
<evidence type="ECO:0000256" key="2">
    <source>
        <dbReference type="SAM" id="Phobius"/>
    </source>
</evidence>
<sequence length="737" mass="85107">MKFKLNIFLFSILSIVTLYLLFFRILGNNLAWLSFPVSLIFLKWIDLFILRGFYLYKTFSKQRIELNLKAAGIKKSSFYSILKLRILFISVFSLISFIFILKEDIYSTYQYVSQQFKFTHPYLRIEYPSYSEVTSEEIKLFENNKSISIDTSSFLEIKVKNLKPNSFWKLKLKQININNYNEFEYQLNSSGQWSSSVSSLYEQFNFDKNKVSEENNKINIKNEMKNIEYFLTNGKDNYYGRLEINPTPLPIVKLEPIQFSEQDGEKIVGKLHFFVSASSAVPLSLIVLSVRTKSGYRFDKTIAEFANASQLTFKAESAELVTLGIPFMPEDILYVKALAKTVLADIIGESKELEFPVRTPLQVRKDIILSLETALKNINSMKNANNSEKEKVLDPLSKGAQLAKQIGRSGMIRRNIIESMNFVENINKKNDKFYKESVKKIQVTLDLLKRQQKLDESVNFLVRLQNLKYNISKLQNSEVNYKDVLSETKELQNMALNLNKQLLAMSYQPSFGLTQLEKSIVQKILQTDKTVEKLKETEAHLKQKDFNESQKGAQNATEMGTKHLGMAMQILQQARNRTIQEARKQLQKADNHLEQSKTLATKNEIMQELMLTKQSLDRTPQLGEEFNDALSEAKDEVHASQQSAQAKNDSELEKNTRLAQFAIEKALMSLQNEEESDKELQKEQDARAFRSSMDVLAAQGLLDSSWRKKILEEIARLKSQGEQSDSPMIRYLESRLR</sequence>
<reference evidence="3 4" key="1">
    <citation type="submission" date="2019-10" db="EMBL/GenBank/DDBJ databases">
        <title>New genus of Silvanigrellaceae.</title>
        <authorList>
            <person name="Pitt A."/>
            <person name="Hahn M.W."/>
        </authorList>
    </citation>
    <scope>NUCLEOTIDE SEQUENCE [LARGE SCALE GENOMIC DNA]</scope>
    <source>
        <strain evidence="3 4">33A1-SZDP</strain>
    </source>
</reference>
<keyword evidence="2" id="KW-0472">Membrane</keyword>
<evidence type="ECO:0000313" key="3">
    <source>
        <dbReference type="EMBL" id="KAB8033779.1"/>
    </source>
</evidence>
<accession>A0A833JFJ1</accession>
<keyword evidence="2" id="KW-1133">Transmembrane helix</keyword>
<keyword evidence="4" id="KW-1185">Reference proteome</keyword>
<evidence type="ECO:0008006" key="5">
    <source>
        <dbReference type="Google" id="ProtNLM"/>
    </source>
</evidence>
<dbReference type="Proteomes" id="UP000442694">
    <property type="component" value="Unassembled WGS sequence"/>
</dbReference>
<organism evidence="3 4">
    <name type="scientific">Fluviispira multicolorata</name>
    <dbReference type="NCBI Taxonomy" id="2654512"/>
    <lineage>
        <taxon>Bacteria</taxon>
        <taxon>Pseudomonadati</taxon>
        <taxon>Bdellovibrionota</taxon>
        <taxon>Oligoflexia</taxon>
        <taxon>Silvanigrellales</taxon>
        <taxon>Silvanigrellaceae</taxon>
        <taxon>Fluviispira</taxon>
    </lineage>
</organism>
<dbReference type="EMBL" id="WFLN01000004">
    <property type="protein sequence ID" value="KAB8033779.1"/>
    <property type="molecule type" value="Genomic_DNA"/>
</dbReference>
<feature type="transmembrane region" description="Helical" evidence="2">
    <location>
        <begin position="7"/>
        <end position="26"/>
    </location>
</feature>
<name>A0A833JFJ1_9BACT</name>
<comment type="caution">
    <text evidence="3">The sequence shown here is derived from an EMBL/GenBank/DDBJ whole genome shotgun (WGS) entry which is preliminary data.</text>
</comment>
<dbReference type="RefSeq" id="WP_152211864.1">
    <property type="nucleotide sequence ID" value="NZ_WFLN01000004.1"/>
</dbReference>
<protein>
    <recommendedName>
        <fullName evidence="5">DUF4175 family protein</fullName>
    </recommendedName>
</protein>
<feature type="transmembrane region" description="Helical" evidence="2">
    <location>
        <begin position="32"/>
        <end position="56"/>
    </location>
</feature>
<evidence type="ECO:0000256" key="1">
    <source>
        <dbReference type="SAM" id="MobiDB-lite"/>
    </source>
</evidence>
<feature type="region of interest" description="Disordered" evidence="1">
    <location>
        <begin position="631"/>
        <end position="653"/>
    </location>
</feature>
<keyword evidence="2" id="KW-0812">Transmembrane</keyword>
<proteinExistence type="predicted"/>